<evidence type="ECO:0000313" key="1">
    <source>
        <dbReference type="EMBL" id="CCF40270.1"/>
    </source>
</evidence>
<protein>
    <submittedName>
        <fullName evidence="1">Uncharacterized protein</fullName>
    </submittedName>
</protein>
<dbReference type="InterPro" id="IPR032914">
    <property type="entry name" value="Vam6/VPS39/TRAP1"/>
</dbReference>
<dbReference type="Proteomes" id="UP000007174">
    <property type="component" value="Unassembled WGS sequence"/>
</dbReference>
<sequence length="106" mass="11780">MQARLFRAALGEFLAIEDVSDQIEQTGALLERFGGWFDVEDVLALVPDEWSVDVVAGFLMTALRRITQERHETTVTKALSSAENLRVNHDLIAKVDEKGPSIEAPN</sequence>
<dbReference type="eggNOG" id="KOG2063">
    <property type="taxonomic scope" value="Eukaryota"/>
</dbReference>
<dbReference type="GO" id="GO:0016020">
    <property type="term" value="C:membrane"/>
    <property type="evidence" value="ECO:0007669"/>
    <property type="project" value="TreeGrafter"/>
</dbReference>
<gene>
    <name evidence="1" type="ORF">CH063_10886</name>
</gene>
<name>H1VJ67_COLHI</name>
<dbReference type="PANTHER" id="PTHR12894">
    <property type="entry name" value="CNH DOMAIN CONTAINING"/>
    <property type="match status" value="1"/>
</dbReference>
<dbReference type="HOGENOM" id="CLU_2223104_0_0_1"/>
<proteinExistence type="predicted"/>
<dbReference type="GO" id="GO:0006914">
    <property type="term" value="P:autophagy"/>
    <property type="evidence" value="ECO:0007669"/>
    <property type="project" value="TreeGrafter"/>
</dbReference>
<dbReference type="GO" id="GO:0005737">
    <property type="term" value="C:cytoplasm"/>
    <property type="evidence" value="ECO:0007669"/>
    <property type="project" value="TreeGrafter"/>
</dbReference>
<dbReference type="VEuPathDB" id="FungiDB:CH63R_12993"/>
<dbReference type="PANTHER" id="PTHR12894:SF27">
    <property type="entry name" value="TRANSFORMING GROWTH FACTOR-BETA RECEPTOR-ASSOCIATED PROTEIN 1"/>
    <property type="match status" value="1"/>
</dbReference>
<evidence type="ECO:0000313" key="2">
    <source>
        <dbReference type="Proteomes" id="UP000007174"/>
    </source>
</evidence>
<organism evidence="1 2">
    <name type="scientific">Colletotrichum higginsianum (strain IMI 349063)</name>
    <name type="common">Crucifer anthracnose fungus</name>
    <dbReference type="NCBI Taxonomy" id="759273"/>
    <lineage>
        <taxon>Eukaryota</taxon>
        <taxon>Fungi</taxon>
        <taxon>Dikarya</taxon>
        <taxon>Ascomycota</taxon>
        <taxon>Pezizomycotina</taxon>
        <taxon>Sordariomycetes</taxon>
        <taxon>Hypocreomycetidae</taxon>
        <taxon>Glomerellales</taxon>
        <taxon>Glomerellaceae</taxon>
        <taxon>Colletotrichum</taxon>
        <taxon>Colletotrichum destructivum species complex</taxon>
    </lineage>
</organism>
<dbReference type="GO" id="GO:0034058">
    <property type="term" value="P:endosomal vesicle fusion"/>
    <property type="evidence" value="ECO:0007669"/>
    <property type="project" value="TreeGrafter"/>
</dbReference>
<dbReference type="AlphaFoldDB" id="H1VJ67"/>
<dbReference type="EMBL" id="CACQ02003976">
    <property type="protein sequence ID" value="CCF40270.1"/>
    <property type="molecule type" value="Genomic_DNA"/>
</dbReference>
<reference evidence="2" key="1">
    <citation type="journal article" date="2012" name="Nat. Genet.">
        <title>Lifestyle transitions in plant pathogenic Colletotrichum fungi deciphered by genome and transcriptome analyses.</title>
        <authorList>
            <person name="O'Connell R.J."/>
            <person name="Thon M.R."/>
            <person name="Hacquard S."/>
            <person name="Amyotte S.G."/>
            <person name="Kleemann J."/>
            <person name="Torres M.F."/>
            <person name="Damm U."/>
            <person name="Buiate E.A."/>
            <person name="Epstein L."/>
            <person name="Alkan N."/>
            <person name="Altmueller J."/>
            <person name="Alvarado-Balderrama L."/>
            <person name="Bauser C.A."/>
            <person name="Becker C."/>
            <person name="Birren B.W."/>
            <person name="Chen Z."/>
            <person name="Choi J."/>
            <person name="Crouch J.A."/>
            <person name="Duvick J.P."/>
            <person name="Farman M.A."/>
            <person name="Gan P."/>
            <person name="Heiman D."/>
            <person name="Henrissat B."/>
            <person name="Howard R.J."/>
            <person name="Kabbage M."/>
            <person name="Koch C."/>
            <person name="Kracher B."/>
            <person name="Kubo Y."/>
            <person name="Law A.D."/>
            <person name="Lebrun M.-H."/>
            <person name="Lee Y.-H."/>
            <person name="Miyara I."/>
            <person name="Moore N."/>
            <person name="Neumann U."/>
            <person name="Nordstroem K."/>
            <person name="Panaccione D.G."/>
            <person name="Panstruga R."/>
            <person name="Place M."/>
            <person name="Proctor R.H."/>
            <person name="Prusky D."/>
            <person name="Rech G."/>
            <person name="Reinhardt R."/>
            <person name="Rollins J.A."/>
            <person name="Rounsley S."/>
            <person name="Schardl C.L."/>
            <person name="Schwartz D.C."/>
            <person name="Shenoy N."/>
            <person name="Shirasu K."/>
            <person name="Sikhakolli U.R."/>
            <person name="Stueber K."/>
            <person name="Sukno S.A."/>
            <person name="Sweigard J.A."/>
            <person name="Takano Y."/>
            <person name="Takahara H."/>
            <person name="Trail F."/>
            <person name="van der Does H.C."/>
            <person name="Voll L.M."/>
            <person name="Will I."/>
            <person name="Young S."/>
            <person name="Zeng Q."/>
            <person name="Zhang J."/>
            <person name="Zhou S."/>
            <person name="Dickman M.B."/>
            <person name="Schulze-Lefert P."/>
            <person name="Ver Loren van Themaat E."/>
            <person name="Ma L.-J."/>
            <person name="Vaillancourt L.J."/>
        </authorList>
    </citation>
    <scope>NUCLEOTIDE SEQUENCE [LARGE SCALE GENOMIC DNA]</scope>
    <source>
        <strain evidence="2">IMI 349063</strain>
    </source>
</reference>
<dbReference type="STRING" id="759273.H1VJ67"/>
<accession>H1VJ67</accession>